<keyword evidence="1" id="KW-0677">Repeat</keyword>
<gene>
    <name evidence="4" type="ORF">DH2020_014028</name>
</gene>
<dbReference type="Pfam" id="PF04727">
    <property type="entry name" value="ELMO_CED12"/>
    <property type="match status" value="1"/>
</dbReference>
<evidence type="ECO:0000259" key="3">
    <source>
        <dbReference type="Pfam" id="PF04727"/>
    </source>
</evidence>
<feature type="domain" description="ELMO" evidence="3">
    <location>
        <begin position="195"/>
        <end position="318"/>
    </location>
</feature>
<dbReference type="PANTHER" id="PTHR12771">
    <property type="entry name" value="ENGULFMENT AND CELL MOTILITY"/>
    <property type="match status" value="1"/>
</dbReference>
<reference evidence="4 5" key="1">
    <citation type="journal article" date="2021" name="Comput. Struct. Biotechnol. J.">
        <title>De novo genome assembly of the potent medicinal plant Rehmannia glutinosa using nanopore technology.</title>
        <authorList>
            <person name="Ma L."/>
            <person name="Dong C."/>
            <person name="Song C."/>
            <person name="Wang X."/>
            <person name="Zheng X."/>
            <person name="Niu Y."/>
            <person name="Chen S."/>
            <person name="Feng W."/>
        </authorList>
    </citation>
    <scope>NUCLEOTIDE SEQUENCE [LARGE SCALE GENOMIC DNA]</scope>
    <source>
        <strain evidence="4">DH-2019</strain>
    </source>
</reference>
<dbReference type="InterPro" id="IPR011990">
    <property type="entry name" value="TPR-like_helical_dom_sf"/>
</dbReference>
<feature type="repeat" description="PPR" evidence="2">
    <location>
        <begin position="63"/>
        <end position="97"/>
    </location>
</feature>
<accession>A0ABR0WV69</accession>
<dbReference type="PANTHER" id="PTHR12771:SF56">
    <property type="entry name" value="CED-12"/>
    <property type="match status" value="1"/>
</dbReference>
<organism evidence="4 5">
    <name type="scientific">Rehmannia glutinosa</name>
    <name type="common">Chinese foxglove</name>
    <dbReference type="NCBI Taxonomy" id="99300"/>
    <lineage>
        <taxon>Eukaryota</taxon>
        <taxon>Viridiplantae</taxon>
        <taxon>Streptophyta</taxon>
        <taxon>Embryophyta</taxon>
        <taxon>Tracheophyta</taxon>
        <taxon>Spermatophyta</taxon>
        <taxon>Magnoliopsida</taxon>
        <taxon>eudicotyledons</taxon>
        <taxon>Gunneridae</taxon>
        <taxon>Pentapetalae</taxon>
        <taxon>asterids</taxon>
        <taxon>lamiids</taxon>
        <taxon>Lamiales</taxon>
        <taxon>Orobanchaceae</taxon>
        <taxon>Rehmannieae</taxon>
        <taxon>Rehmannia</taxon>
    </lineage>
</organism>
<dbReference type="EMBL" id="JABTTQ020000007">
    <property type="protein sequence ID" value="KAK6151393.1"/>
    <property type="molecule type" value="Genomic_DNA"/>
</dbReference>
<dbReference type="Gene3D" id="3.80.10.10">
    <property type="entry name" value="Ribonuclease Inhibitor"/>
    <property type="match status" value="1"/>
</dbReference>
<dbReference type="InterPro" id="IPR006816">
    <property type="entry name" value="ELMO_dom"/>
</dbReference>
<name>A0ABR0WV69_REHGL</name>
<dbReference type="PROSITE" id="PS51375">
    <property type="entry name" value="PPR"/>
    <property type="match status" value="2"/>
</dbReference>
<dbReference type="Pfam" id="PF01535">
    <property type="entry name" value="PPR"/>
    <property type="match status" value="1"/>
</dbReference>
<evidence type="ECO:0000256" key="2">
    <source>
        <dbReference type="PROSITE-ProRule" id="PRU00708"/>
    </source>
</evidence>
<evidence type="ECO:0000313" key="5">
    <source>
        <dbReference type="Proteomes" id="UP001318860"/>
    </source>
</evidence>
<feature type="repeat" description="PPR" evidence="2">
    <location>
        <begin position="28"/>
        <end position="62"/>
    </location>
</feature>
<protein>
    <recommendedName>
        <fullName evidence="3">ELMO domain-containing protein</fullName>
    </recommendedName>
</protein>
<evidence type="ECO:0000313" key="4">
    <source>
        <dbReference type="EMBL" id="KAK6151393.1"/>
    </source>
</evidence>
<dbReference type="InterPro" id="IPR002885">
    <property type="entry name" value="PPR_rpt"/>
</dbReference>
<evidence type="ECO:0000256" key="1">
    <source>
        <dbReference type="ARBA" id="ARBA00022737"/>
    </source>
</evidence>
<dbReference type="Proteomes" id="UP001318860">
    <property type="component" value="Unassembled WGS sequence"/>
</dbReference>
<dbReference type="NCBIfam" id="TIGR00756">
    <property type="entry name" value="PPR"/>
    <property type="match status" value="2"/>
</dbReference>
<proteinExistence type="predicted"/>
<dbReference type="InterPro" id="IPR050868">
    <property type="entry name" value="ELMO_domain-containing"/>
</dbReference>
<dbReference type="InterPro" id="IPR032675">
    <property type="entry name" value="LRR_dom_sf"/>
</dbReference>
<dbReference type="Gene3D" id="1.25.40.10">
    <property type="entry name" value="Tetratricopeptide repeat domain"/>
    <property type="match status" value="1"/>
</dbReference>
<dbReference type="Pfam" id="PF13041">
    <property type="entry name" value="PPR_2"/>
    <property type="match status" value="1"/>
</dbReference>
<keyword evidence="5" id="KW-1185">Reference proteome</keyword>
<comment type="caution">
    <text evidence="4">The sequence shown here is derived from an EMBL/GenBank/DDBJ whole genome shotgun (WGS) entry which is preliminary data.</text>
</comment>
<sequence>MDGFCKNENVEMARSIFRDIPSKHLELNLVSYNTIIGGCIQNKLINEANHFLLKMKEEDILPDGITYNSIVQQYIKNGYYHEASTYFGEMVLKGLSPDPRTMELLLKSLETMEDNPLLEVVEKWGSAAPNTFTRILNCSMLKADTSSCRELYKNNIQGAIPTELGNLKSLIRLELYNISGKIPPSLGNLKSLVFEAFQNLLHKRDGDRSEWEYLFAVAGVNISFMLVQMLDLQSGAGGFVILFRNSLDFSVELPLSSYLRLISLLDVKQNWNPNTLAGHRFLELLSQDEMAFDNLFCVAFKMLDAQWLAKRASYMEFNVLAQEFIARTFRAGSVKLLGVPMVRASVQILHVA</sequence>